<dbReference type="CDD" id="cd00077">
    <property type="entry name" value="HDc"/>
    <property type="match status" value="1"/>
</dbReference>
<dbReference type="NCBIfam" id="TIGR00277">
    <property type="entry name" value="HDIG"/>
    <property type="match status" value="1"/>
</dbReference>
<proteinExistence type="predicted"/>
<dbReference type="PROSITE" id="PS51831">
    <property type="entry name" value="HD"/>
    <property type="match status" value="1"/>
</dbReference>
<reference evidence="4 5" key="1">
    <citation type="submission" date="2022-12" db="EMBL/GenBank/DDBJ databases">
        <title>Draft genome sequence of Paenibacillus sp. dW9.</title>
        <authorList>
            <person name="Choi E.-W."/>
            <person name="Kim D.-U."/>
        </authorList>
    </citation>
    <scope>NUCLEOTIDE SEQUENCE [LARGE SCALE GENOMIC DNA]</scope>
    <source>
        <strain evidence="5">dW9</strain>
    </source>
</reference>
<dbReference type="Gene3D" id="1.10.3210.10">
    <property type="entry name" value="Hypothetical protein af1432"/>
    <property type="match status" value="1"/>
</dbReference>
<accession>A0ABT4Q5F5</accession>
<dbReference type="SUPFAM" id="SSF109604">
    <property type="entry name" value="HD-domain/PDEase-like"/>
    <property type="match status" value="1"/>
</dbReference>
<evidence type="ECO:0000259" key="3">
    <source>
        <dbReference type="PROSITE" id="PS51832"/>
    </source>
</evidence>
<dbReference type="PANTHER" id="PTHR45228:SF4">
    <property type="entry name" value="LIPOPROTEIN"/>
    <property type="match status" value="1"/>
</dbReference>
<protein>
    <submittedName>
        <fullName evidence="4">HD-GYP domain-containing protein</fullName>
    </submittedName>
</protein>
<dbReference type="InterPro" id="IPR006674">
    <property type="entry name" value="HD_domain"/>
</dbReference>
<comment type="caution">
    <text evidence="4">The sequence shown here is derived from an EMBL/GenBank/DDBJ whole genome shotgun (WGS) entry which is preliminary data.</text>
</comment>
<gene>
    <name evidence="4" type="ORF">O9H85_06625</name>
</gene>
<dbReference type="SMART" id="SM00471">
    <property type="entry name" value="HDc"/>
    <property type="match status" value="1"/>
</dbReference>
<dbReference type="InterPro" id="IPR037522">
    <property type="entry name" value="HD_GYP_dom"/>
</dbReference>
<name>A0ABT4Q5F5_9BACL</name>
<dbReference type="InterPro" id="IPR052020">
    <property type="entry name" value="Cyclic_di-GMP/3'3'-cGAMP_PDE"/>
</dbReference>
<keyword evidence="1" id="KW-0175">Coiled coil</keyword>
<evidence type="ECO:0000256" key="1">
    <source>
        <dbReference type="SAM" id="Coils"/>
    </source>
</evidence>
<feature type="domain" description="HD-GYP" evidence="3">
    <location>
        <begin position="39"/>
        <end position="237"/>
    </location>
</feature>
<dbReference type="PROSITE" id="PS51832">
    <property type="entry name" value="HD_GYP"/>
    <property type="match status" value="1"/>
</dbReference>
<evidence type="ECO:0000313" key="4">
    <source>
        <dbReference type="EMBL" id="MCZ8512105.1"/>
    </source>
</evidence>
<feature type="domain" description="HD" evidence="2">
    <location>
        <begin position="61"/>
        <end position="186"/>
    </location>
</feature>
<evidence type="ECO:0000313" key="5">
    <source>
        <dbReference type="Proteomes" id="UP001527882"/>
    </source>
</evidence>
<sequence length="248" mass="28235">MKDERELLARIEQLERKNQELALLLESSMELNREGAAGDHPFSISLIHSLVLALDSRDPYTAGHSSRVALYSLWIARKLKWPEDECIHFHRGALMHDIGKIGVPDRILLKADSLNDDEFEIMASHTTIGARILSRMEPKERMRQATQIAKHHHEKMDGTGYPDGLSGERIPFDARIVAVADAFDAMTTDRPYAKGRSLRDGVYELERCKGTHFDPKAVDAFREVMEERNYLRAADRNWVDSLGTSRNP</sequence>
<keyword evidence="5" id="KW-1185">Reference proteome</keyword>
<dbReference type="InterPro" id="IPR006675">
    <property type="entry name" value="HDIG_dom"/>
</dbReference>
<feature type="coiled-coil region" evidence="1">
    <location>
        <begin position="4"/>
        <end position="34"/>
    </location>
</feature>
<dbReference type="EMBL" id="JAQAGZ010000003">
    <property type="protein sequence ID" value="MCZ8512105.1"/>
    <property type="molecule type" value="Genomic_DNA"/>
</dbReference>
<dbReference type="Proteomes" id="UP001527882">
    <property type="component" value="Unassembled WGS sequence"/>
</dbReference>
<dbReference type="Pfam" id="PF13487">
    <property type="entry name" value="HD_5"/>
    <property type="match status" value="1"/>
</dbReference>
<dbReference type="InterPro" id="IPR003607">
    <property type="entry name" value="HD/PDEase_dom"/>
</dbReference>
<dbReference type="RefSeq" id="WP_269880491.1">
    <property type="nucleotide sequence ID" value="NZ_JAQAGZ010000003.1"/>
</dbReference>
<organism evidence="4 5">
    <name type="scientific">Paenibacillus gyeongsangnamensis</name>
    <dbReference type="NCBI Taxonomy" id="3388067"/>
    <lineage>
        <taxon>Bacteria</taxon>
        <taxon>Bacillati</taxon>
        <taxon>Bacillota</taxon>
        <taxon>Bacilli</taxon>
        <taxon>Bacillales</taxon>
        <taxon>Paenibacillaceae</taxon>
        <taxon>Paenibacillus</taxon>
    </lineage>
</organism>
<dbReference type="PANTHER" id="PTHR45228">
    <property type="entry name" value="CYCLIC DI-GMP PHOSPHODIESTERASE TM_0186-RELATED"/>
    <property type="match status" value="1"/>
</dbReference>
<evidence type="ECO:0000259" key="2">
    <source>
        <dbReference type="PROSITE" id="PS51831"/>
    </source>
</evidence>